<evidence type="ECO:0000256" key="1">
    <source>
        <dbReference type="SAM" id="MobiDB-lite"/>
    </source>
</evidence>
<dbReference type="Proteomes" id="UP000187013">
    <property type="component" value="Unassembled WGS sequence"/>
</dbReference>
<reference evidence="2 3" key="1">
    <citation type="submission" date="2016-08" db="EMBL/GenBank/DDBJ databases">
        <title>Draft genome sequence of allopolyploid Zygosaccharomyces rouxii.</title>
        <authorList>
            <person name="Watanabe J."/>
            <person name="Uehara K."/>
            <person name="Mogi Y."/>
            <person name="Tsukioka Y."/>
        </authorList>
    </citation>
    <scope>NUCLEOTIDE SEQUENCE [LARGE SCALE GENOMIC DNA]</scope>
    <source>
        <strain evidence="2 3">NBRC 110957</strain>
    </source>
</reference>
<feature type="compositionally biased region" description="Basic and acidic residues" evidence="1">
    <location>
        <begin position="67"/>
        <end position="79"/>
    </location>
</feature>
<gene>
    <name evidence="2" type="ORF">ZYGR_0AG00940</name>
</gene>
<dbReference type="OrthoDB" id="3999982at2759"/>
<dbReference type="EMBL" id="BDGX01000033">
    <property type="protein sequence ID" value="GAV52103.1"/>
    <property type="molecule type" value="Genomic_DNA"/>
</dbReference>
<comment type="caution">
    <text evidence="2">The sequence shown here is derived from an EMBL/GenBank/DDBJ whole genome shotgun (WGS) entry which is preliminary data.</text>
</comment>
<protein>
    <submittedName>
        <fullName evidence="2">Uncharacterized protein</fullName>
    </submittedName>
</protein>
<feature type="region of interest" description="Disordered" evidence="1">
    <location>
        <begin position="64"/>
        <end position="91"/>
    </location>
</feature>
<name>A0A1Q3A948_ZYGRO</name>
<accession>A0A1Q3A948</accession>
<organism evidence="2 3">
    <name type="scientific">Zygosaccharomyces rouxii</name>
    <dbReference type="NCBI Taxonomy" id="4956"/>
    <lineage>
        <taxon>Eukaryota</taxon>
        <taxon>Fungi</taxon>
        <taxon>Dikarya</taxon>
        <taxon>Ascomycota</taxon>
        <taxon>Saccharomycotina</taxon>
        <taxon>Saccharomycetes</taxon>
        <taxon>Saccharomycetales</taxon>
        <taxon>Saccharomycetaceae</taxon>
        <taxon>Zygosaccharomyces</taxon>
    </lineage>
</organism>
<evidence type="ECO:0000313" key="3">
    <source>
        <dbReference type="Proteomes" id="UP000187013"/>
    </source>
</evidence>
<proteinExistence type="predicted"/>
<dbReference type="AlphaFoldDB" id="A0A1Q3A948"/>
<evidence type="ECO:0000313" key="2">
    <source>
        <dbReference type="EMBL" id="GAV52103.1"/>
    </source>
</evidence>
<sequence>MSNPFQNIGRNAACLTVVAIASVIAVKSNVRNKKEANYAPPARATSNQSKLNDHYDNIAEVRPGFPMKEEGERRERKSIYEGPGLSRETRKKGDKLGFFDRWW</sequence>